<protein>
    <recommendedName>
        <fullName evidence="3">Transposase (putative) YhgA-like domain-containing protein</fullName>
    </recommendedName>
</protein>
<gene>
    <name evidence="1" type="ORF">HMPREF9733_01977</name>
</gene>
<evidence type="ECO:0008006" key="3">
    <source>
        <dbReference type="Google" id="ProtNLM"/>
    </source>
</evidence>
<organism evidence="1 2">
    <name type="scientific">Treponema denticola SP33</name>
    <dbReference type="NCBI Taxonomy" id="999437"/>
    <lineage>
        <taxon>Bacteria</taxon>
        <taxon>Pseudomonadati</taxon>
        <taxon>Spirochaetota</taxon>
        <taxon>Spirochaetia</taxon>
        <taxon>Spirochaetales</taxon>
        <taxon>Treponemataceae</taxon>
        <taxon>Treponema</taxon>
    </lineage>
</organism>
<dbReference type="Proteomes" id="UP000016183">
    <property type="component" value="Unassembled WGS sequence"/>
</dbReference>
<proteinExistence type="predicted"/>
<reference evidence="1 2" key="1">
    <citation type="submission" date="2012-01" db="EMBL/GenBank/DDBJ databases">
        <title>The Genome Sequence of Treponema denticola SP33.</title>
        <authorList>
            <consortium name="The Broad Institute Genome Sequencing Platform"/>
            <person name="Earl A."/>
            <person name="Ward D."/>
            <person name="Feldgarden M."/>
            <person name="Gevers D."/>
            <person name="Blanton J.M."/>
            <person name="Fenno C.J."/>
            <person name="Baranova O.V."/>
            <person name="Mathney J."/>
            <person name="Dewhirst F.E."/>
            <person name="Izard J."/>
            <person name="Young S.K."/>
            <person name="Zeng Q."/>
            <person name="Gargeya S."/>
            <person name="Fitzgerald M."/>
            <person name="Haas B."/>
            <person name="Abouelleil A."/>
            <person name="Alvarado L."/>
            <person name="Arachchi H.M."/>
            <person name="Berlin A."/>
            <person name="Chapman S.B."/>
            <person name="Gearin G."/>
            <person name="Goldberg J."/>
            <person name="Griggs A."/>
            <person name="Gujja S."/>
            <person name="Hansen M."/>
            <person name="Heiman D."/>
            <person name="Howarth C."/>
            <person name="Larimer J."/>
            <person name="Lui A."/>
            <person name="MacDonald P.J.P."/>
            <person name="McCowen C."/>
            <person name="Montmayeur A."/>
            <person name="Murphy C."/>
            <person name="Neiman D."/>
            <person name="Pearson M."/>
            <person name="Priest M."/>
            <person name="Roberts A."/>
            <person name="Saif S."/>
            <person name="Shea T."/>
            <person name="Sisk P."/>
            <person name="Stolte C."/>
            <person name="Sykes S."/>
            <person name="Wortman J."/>
            <person name="Nusbaum C."/>
            <person name="Birren B."/>
        </authorList>
    </citation>
    <scope>NUCLEOTIDE SEQUENCE [LARGE SCALE GENOMIC DNA]</scope>
    <source>
        <strain evidence="1 2">SP33</strain>
    </source>
</reference>
<dbReference type="HOGENOM" id="CLU_071023_2_0_12"/>
<evidence type="ECO:0000313" key="2">
    <source>
        <dbReference type="Proteomes" id="UP000016183"/>
    </source>
</evidence>
<dbReference type="PANTHER" id="PTHR41317:SF1">
    <property type="entry name" value="PD-(D_E)XK NUCLEASE FAMILY TRANSPOSASE"/>
    <property type="match status" value="1"/>
</dbReference>
<dbReference type="InterPro" id="IPR010106">
    <property type="entry name" value="RpnA"/>
</dbReference>
<accession>M2AH50</accession>
<comment type="caution">
    <text evidence="1">The sequence shown here is derived from an EMBL/GenBank/DDBJ whole genome shotgun (WGS) entry which is preliminary data.</text>
</comment>
<dbReference type="AlphaFoldDB" id="M2AH50"/>
<dbReference type="RefSeq" id="WP_010696830.1">
    <property type="nucleotide sequence ID" value="NZ_KB442454.1"/>
</dbReference>
<dbReference type="EMBL" id="AGDZ01000027">
    <property type="protein sequence ID" value="EMB22561.1"/>
    <property type="molecule type" value="Genomic_DNA"/>
</dbReference>
<evidence type="ECO:0000313" key="1">
    <source>
        <dbReference type="EMBL" id="EMB22561.1"/>
    </source>
</evidence>
<dbReference type="NCBIfam" id="TIGR01784">
    <property type="entry name" value="T_den_put_tspse"/>
    <property type="match status" value="1"/>
</dbReference>
<dbReference type="PATRIC" id="fig|999437.3.peg.2041"/>
<sequence length="263" mass="29905">MRKSFDDLTIADDFMFCKVMQDEAICKQFLEMVLAGKIGKITYLSSQNAIAAGAEAKSIRLDILVKDENGKSYDIEMQVANEHNIPKRMRYYQAALDVSFLDKGLHYKTLNDSYIIFVCLFDAIGKGKPLYTFENVCLEDRQTLLQDGAKKVIINAQAFSKAENKELKGFLEYIKTGAANTEYTGRIEMMIEAVKHNEQARKEYRIMSAFEMDAREEGVQQGFADGLYKKALETAKLMKHANCELDFIMQMTGLSKEEVEALK</sequence>
<dbReference type="PANTHER" id="PTHR41317">
    <property type="entry name" value="PD-(D_E)XK NUCLEASE FAMILY TRANSPOSASE"/>
    <property type="match status" value="1"/>
</dbReference>
<dbReference type="OrthoDB" id="9775482at2"/>
<dbReference type="Pfam" id="PF12784">
    <property type="entry name" value="PDDEXK_2"/>
    <property type="match status" value="1"/>
</dbReference>
<name>M2AH50_TREDN</name>